<dbReference type="EC" id="1.6.5.3" evidence="3"/>
<dbReference type="AlphaFoldDB" id="G0QLU4"/>
<keyword evidence="4" id="KW-1185">Reference proteome</keyword>
<accession>G0QLU4</accession>
<feature type="transmembrane region" description="Helical" evidence="2">
    <location>
        <begin position="281"/>
        <end position="304"/>
    </location>
</feature>
<proteinExistence type="predicted"/>
<dbReference type="RefSeq" id="XP_004039036.1">
    <property type="nucleotide sequence ID" value="XM_004038988.1"/>
</dbReference>
<reference evidence="3 4" key="1">
    <citation type="submission" date="2011-07" db="EMBL/GenBank/DDBJ databases">
        <authorList>
            <person name="Coyne R."/>
            <person name="Brami D."/>
            <person name="Johnson J."/>
            <person name="Hostetler J."/>
            <person name="Hannick L."/>
            <person name="Clark T."/>
            <person name="Cassidy-Hanley D."/>
            <person name="Inman J."/>
        </authorList>
    </citation>
    <scope>NUCLEOTIDE SEQUENCE [LARGE SCALE GENOMIC DNA]</scope>
    <source>
        <strain evidence="3 4">G5</strain>
    </source>
</reference>
<feature type="transmembrane region" description="Helical" evidence="2">
    <location>
        <begin position="325"/>
        <end position="345"/>
    </location>
</feature>
<name>G0QLU4_ICHMU</name>
<feature type="transmembrane region" description="Helical" evidence="2">
    <location>
        <begin position="115"/>
        <end position="136"/>
    </location>
</feature>
<feature type="transmembrane region" description="Helical" evidence="2">
    <location>
        <begin position="222"/>
        <end position="245"/>
    </location>
</feature>
<evidence type="ECO:0000313" key="4">
    <source>
        <dbReference type="Proteomes" id="UP000008983"/>
    </source>
</evidence>
<feature type="transmembrane region" description="Helical" evidence="2">
    <location>
        <begin position="148"/>
        <end position="172"/>
    </location>
</feature>
<dbReference type="OMA" id="IAMVIAC"/>
<keyword evidence="2" id="KW-1133">Transmembrane helix</keyword>
<gene>
    <name evidence="3" type="ORF">IMG5_036500</name>
</gene>
<sequence>MSLINAIEKLKCQKKEEQSIKISSFNKDTNQLKQDEQILKIQQNKNEDDINFTQIDEENIYKIQHFYEYSTLGLLIFGKTANIFISITLICNIIGSLTTKSITIGSILSNTFYFIPLLDNSNTWICIFFFTSLLFSFKNVQNTHKLQIIIVIIRIITILALIIGSFLIYFFQKNPKITYNMKLADFENFGSFFNNMQYGMFMHQFLPLVVSKAQNQNNISTLIFYTIFSGICIFITLCFSSFLAFGECINIQYLQNHNNDICEKIHNFHYYSNFFQYRQPIVFYMSSFYAFLNVSSFPIQIIVLRNNLIQIIKYNINMQFNISKYQSYFITVFISSPVLAFALLTNNIQLVLDYTSGIFGSFIMIIYPCLFVIKSRKMAYLNNGIDYQLNFLKSRCSNQLIPYLLIIIGVFFISYTLFIKCNIYFK</sequence>
<dbReference type="PANTHER" id="PTHR16189">
    <property type="entry name" value="TRANSMEMBRANE PROTEIN 104-RELATED"/>
    <property type="match status" value="1"/>
</dbReference>
<comment type="subcellular location">
    <subcellularLocation>
        <location evidence="1">Membrane</location>
        <topology evidence="1">Multi-pass membrane protein</topology>
    </subcellularLocation>
</comment>
<feature type="transmembrane region" description="Helical" evidence="2">
    <location>
        <begin position="351"/>
        <end position="373"/>
    </location>
</feature>
<dbReference type="eggNOG" id="KOG3832">
    <property type="taxonomic scope" value="Eukaryota"/>
</dbReference>
<dbReference type="GO" id="GO:0016491">
    <property type="term" value="F:oxidoreductase activity"/>
    <property type="evidence" value="ECO:0007669"/>
    <property type="project" value="UniProtKB-KW"/>
</dbReference>
<dbReference type="Proteomes" id="UP000008983">
    <property type="component" value="Unassembled WGS sequence"/>
</dbReference>
<dbReference type="EMBL" id="GL983308">
    <property type="protein sequence ID" value="EGR33812.1"/>
    <property type="molecule type" value="Genomic_DNA"/>
</dbReference>
<dbReference type="InParanoid" id="G0QLU4"/>
<dbReference type="PANTHER" id="PTHR16189:SF0">
    <property type="entry name" value="TRANSMEMBRANE PROTEIN 104"/>
    <property type="match status" value="1"/>
</dbReference>
<dbReference type="GeneID" id="14910001"/>
<evidence type="ECO:0000313" key="3">
    <source>
        <dbReference type="EMBL" id="EGR33812.1"/>
    </source>
</evidence>
<dbReference type="OrthoDB" id="294541at2759"/>
<organism evidence="3 4">
    <name type="scientific">Ichthyophthirius multifiliis</name>
    <name type="common">White spot disease agent</name>
    <name type="synonym">Ich</name>
    <dbReference type="NCBI Taxonomy" id="5932"/>
    <lineage>
        <taxon>Eukaryota</taxon>
        <taxon>Sar</taxon>
        <taxon>Alveolata</taxon>
        <taxon>Ciliophora</taxon>
        <taxon>Intramacronucleata</taxon>
        <taxon>Oligohymenophorea</taxon>
        <taxon>Hymenostomatida</taxon>
        <taxon>Ophryoglenina</taxon>
        <taxon>Ichthyophthirius</taxon>
    </lineage>
</organism>
<keyword evidence="3" id="KW-0560">Oxidoreductase</keyword>
<evidence type="ECO:0000256" key="1">
    <source>
        <dbReference type="ARBA" id="ARBA00004141"/>
    </source>
</evidence>
<evidence type="ECO:0000256" key="2">
    <source>
        <dbReference type="SAM" id="Phobius"/>
    </source>
</evidence>
<protein>
    <submittedName>
        <fullName evidence="3">Transmembrane amino acid transporter protein, putative</fullName>
        <ecNumber evidence="3">1.6.5.3</ecNumber>
    </submittedName>
</protein>
<dbReference type="GO" id="GO:0016020">
    <property type="term" value="C:membrane"/>
    <property type="evidence" value="ECO:0007669"/>
    <property type="project" value="UniProtKB-SubCell"/>
</dbReference>
<keyword evidence="2" id="KW-0472">Membrane</keyword>
<feature type="transmembrane region" description="Helical" evidence="2">
    <location>
        <begin position="400"/>
        <end position="425"/>
    </location>
</feature>
<feature type="transmembrane region" description="Helical" evidence="2">
    <location>
        <begin position="72"/>
        <end position="95"/>
    </location>
</feature>
<keyword evidence="2 3" id="KW-0812">Transmembrane</keyword>